<accession>A0A9D1FY38</accession>
<dbReference type="EMBL" id="DVJN01000024">
    <property type="protein sequence ID" value="HIS91621.1"/>
    <property type="molecule type" value="Genomic_DNA"/>
</dbReference>
<dbReference type="Gene3D" id="2.60.120.10">
    <property type="entry name" value="Jelly Rolls"/>
    <property type="match status" value="1"/>
</dbReference>
<dbReference type="InterPro" id="IPR020449">
    <property type="entry name" value="Tscrpt_reg_AraC-type_HTH"/>
</dbReference>
<dbReference type="PANTHER" id="PTHR43280">
    <property type="entry name" value="ARAC-FAMILY TRANSCRIPTIONAL REGULATOR"/>
    <property type="match status" value="1"/>
</dbReference>
<dbReference type="SUPFAM" id="SSF51215">
    <property type="entry name" value="Regulatory protein AraC"/>
    <property type="match status" value="1"/>
</dbReference>
<organism evidence="5 6">
    <name type="scientific">Candidatus Alectryocaccomicrobium excrementavium</name>
    <dbReference type="NCBI Taxonomy" id="2840668"/>
    <lineage>
        <taxon>Bacteria</taxon>
        <taxon>Bacillati</taxon>
        <taxon>Bacillota</taxon>
        <taxon>Clostridia</taxon>
        <taxon>Candidatus Alectryocaccomicrobium</taxon>
    </lineage>
</organism>
<evidence type="ECO:0000259" key="4">
    <source>
        <dbReference type="PROSITE" id="PS01124"/>
    </source>
</evidence>
<dbReference type="InterPro" id="IPR003313">
    <property type="entry name" value="AraC-bd"/>
</dbReference>
<dbReference type="SUPFAM" id="SSF46689">
    <property type="entry name" value="Homeodomain-like"/>
    <property type="match status" value="2"/>
</dbReference>
<keyword evidence="2" id="KW-0238">DNA-binding</keyword>
<dbReference type="PRINTS" id="PR00032">
    <property type="entry name" value="HTHARAC"/>
</dbReference>
<dbReference type="InterPro" id="IPR037923">
    <property type="entry name" value="HTH-like"/>
</dbReference>
<protein>
    <submittedName>
        <fullName evidence="5">Helix-turn-helix transcriptional regulator</fullName>
    </submittedName>
</protein>
<gene>
    <name evidence="5" type="ORF">IAA84_01245</name>
</gene>
<sequence>MKEVFNEPKKQIDGVWIPYDCHAQAHMGPGIMAHAHMHAYIEILYGLEGQYALQTNELRVVFSAGDMVLINAHEVHQIFALNAGNNRYIVVKFEPELVQAADSTVFELQYLLPFRLPVHTLPRFFPARILAGCEVPSLVRDILREAQNRDFGFELAIRADICRLTLWILRHWHRETGHVHEAYALSQRDMDRLKTVIEYVGQHYAQDITMQECARLCGMSYYAFSRFFRQCARRTFSDYLNFVRLKKAEALLTTTDMNVTEIALETGFSTSSYFIRRFRAANSVTPLDFRRRFAQPAP</sequence>
<dbReference type="InterPro" id="IPR014710">
    <property type="entry name" value="RmlC-like_jellyroll"/>
</dbReference>
<dbReference type="AlphaFoldDB" id="A0A9D1FY38"/>
<dbReference type="Proteomes" id="UP000824140">
    <property type="component" value="Unassembled WGS sequence"/>
</dbReference>
<keyword evidence="1" id="KW-0805">Transcription regulation</keyword>
<dbReference type="GO" id="GO:0003700">
    <property type="term" value="F:DNA-binding transcription factor activity"/>
    <property type="evidence" value="ECO:0007669"/>
    <property type="project" value="InterPro"/>
</dbReference>
<dbReference type="CDD" id="cd02208">
    <property type="entry name" value="cupin_RmlC-like"/>
    <property type="match status" value="1"/>
</dbReference>
<comment type="caution">
    <text evidence="5">The sequence shown here is derived from an EMBL/GenBank/DDBJ whole genome shotgun (WGS) entry which is preliminary data.</text>
</comment>
<evidence type="ECO:0000313" key="6">
    <source>
        <dbReference type="Proteomes" id="UP000824140"/>
    </source>
</evidence>
<dbReference type="GO" id="GO:0043565">
    <property type="term" value="F:sequence-specific DNA binding"/>
    <property type="evidence" value="ECO:0007669"/>
    <property type="project" value="InterPro"/>
</dbReference>
<reference evidence="5" key="2">
    <citation type="journal article" date="2021" name="PeerJ">
        <title>Extensive microbial diversity within the chicken gut microbiome revealed by metagenomics and culture.</title>
        <authorList>
            <person name="Gilroy R."/>
            <person name="Ravi A."/>
            <person name="Getino M."/>
            <person name="Pursley I."/>
            <person name="Horton D.L."/>
            <person name="Alikhan N.F."/>
            <person name="Baker D."/>
            <person name="Gharbi K."/>
            <person name="Hall N."/>
            <person name="Watson M."/>
            <person name="Adriaenssens E.M."/>
            <person name="Foster-Nyarko E."/>
            <person name="Jarju S."/>
            <person name="Secka A."/>
            <person name="Antonio M."/>
            <person name="Oren A."/>
            <person name="Chaudhuri R.R."/>
            <person name="La Ragione R."/>
            <person name="Hildebrand F."/>
            <person name="Pallen M.J."/>
        </authorList>
    </citation>
    <scope>NUCLEOTIDE SEQUENCE</scope>
    <source>
        <strain evidence="5">13766</strain>
    </source>
</reference>
<evidence type="ECO:0000313" key="5">
    <source>
        <dbReference type="EMBL" id="HIS91621.1"/>
    </source>
</evidence>
<dbReference type="SMART" id="SM00342">
    <property type="entry name" value="HTH_ARAC"/>
    <property type="match status" value="1"/>
</dbReference>
<dbReference type="InterPro" id="IPR018062">
    <property type="entry name" value="HTH_AraC-typ_CS"/>
</dbReference>
<dbReference type="Pfam" id="PF12833">
    <property type="entry name" value="HTH_18"/>
    <property type="match status" value="1"/>
</dbReference>
<reference evidence="5" key="1">
    <citation type="submission" date="2020-10" db="EMBL/GenBank/DDBJ databases">
        <authorList>
            <person name="Gilroy R."/>
        </authorList>
    </citation>
    <scope>NUCLEOTIDE SEQUENCE</scope>
    <source>
        <strain evidence="5">13766</strain>
    </source>
</reference>
<keyword evidence="3" id="KW-0804">Transcription</keyword>
<feature type="domain" description="HTH araC/xylS-type" evidence="4">
    <location>
        <begin position="194"/>
        <end position="292"/>
    </location>
</feature>
<dbReference type="Gene3D" id="1.10.10.60">
    <property type="entry name" value="Homeodomain-like"/>
    <property type="match status" value="2"/>
</dbReference>
<evidence type="ECO:0000256" key="1">
    <source>
        <dbReference type="ARBA" id="ARBA00023015"/>
    </source>
</evidence>
<evidence type="ECO:0000256" key="2">
    <source>
        <dbReference type="ARBA" id="ARBA00023125"/>
    </source>
</evidence>
<name>A0A9D1FY38_9FIRM</name>
<dbReference type="PROSITE" id="PS00041">
    <property type="entry name" value="HTH_ARAC_FAMILY_1"/>
    <property type="match status" value="1"/>
</dbReference>
<dbReference type="PROSITE" id="PS01124">
    <property type="entry name" value="HTH_ARAC_FAMILY_2"/>
    <property type="match status" value="1"/>
</dbReference>
<dbReference type="Pfam" id="PF02311">
    <property type="entry name" value="AraC_binding"/>
    <property type="match status" value="1"/>
</dbReference>
<evidence type="ECO:0000256" key="3">
    <source>
        <dbReference type="ARBA" id="ARBA00023163"/>
    </source>
</evidence>
<dbReference type="InterPro" id="IPR009057">
    <property type="entry name" value="Homeodomain-like_sf"/>
</dbReference>
<dbReference type="PANTHER" id="PTHR43280:SF2">
    <property type="entry name" value="HTH-TYPE TRANSCRIPTIONAL REGULATOR EXSA"/>
    <property type="match status" value="1"/>
</dbReference>
<proteinExistence type="predicted"/>
<dbReference type="InterPro" id="IPR018060">
    <property type="entry name" value="HTH_AraC"/>
</dbReference>